<accession>A0A4U9D0T2</accession>
<keyword evidence="2" id="KW-0808">Transferase</keyword>
<organism evidence="2 3">
    <name type="scientific">Raoultella terrigena</name>
    <name type="common">Klebsiella terrigena</name>
    <dbReference type="NCBI Taxonomy" id="577"/>
    <lineage>
        <taxon>Bacteria</taxon>
        <taxon>Pseudomonadati</taxon>
        <taxon>Pseudomonadota</taxon>
        <taxon>Gammaproteobacteria</taxon>
        <taxon>Enterobacterales</taxon>
        <taxon>Enterobacteriaceae</taxon>
        <taxon>Klebsiella/Raoultella group</taxon>
        <taxon>Raoultella</taxon>
    </lineage>
</organism>
<dbReference type="InterPro" id="IPR058679">
    <property type="entry name" value="RlmG_N"/>
</dbReference>
<evidence type="ECO:0000313" key="2">
    <source>
        <dbReference type="EMBL" id="VTN11910.1"/>
    </source>
</evidence>
<dbReference type="Gene3D" id="3.40.50.150">
    <property type="entry name" value="Vaccinia Virus protein VP39"/>
    <property type="match status" value="1"/>
</dbReference>
<dbReference type="EC" id="2.1.1.174" evidence="2"/>
<dbReference type="EMBL" id="CABDVU010000001">
    <property type="protein sequence ID" value="VTN11910.1"/>
    <property type="molecule type" value="Genomic_DNA"/>
</dbReference>
<protein>
    <submittedName>
        <fullName evidence="2">Ribosomal RNA large subunit methyltransferase G</fullName>
        <ecNumber evidence="2">2.1.1.174</ecNumber>
    </submittedName>
</protein>
<proteinExistence type="predicted"/>
<dbReference type="AlphaFoldDB" id="A0A4U9D0T2"/>
<gene>
    <name evidence="2" type="primary">rlmG_3</name>
    <name evidence="2" type="ORF">NCTC9185_03871</name>
</gene>
<dbReference type="Pfam" id="PF26049">
    <property type="entry name" value="RLMG_N"/>
    <property type="match status" value="1"/>
</dbReference>
<reference evidence="2 3" key="1">
    <citation type="submission" date="2019-04" db="EMBL/GenBank/DDBJ databases">
        <authorList>
            <consortium name="Pathogen Informatics"/>
        </authorList>
    </citation>
    <scope>NUCLEOTIDE SEQUENCE [LARGE SCALE GENOMIC DNA]</scope>
    <source>
        <strain evidence="2 3">NCTC9185</strain>
    </source>
</reference>
<keyword evidence="2" id="KW-0489">Methyltransferase</keyword>
<evidence type="ECO:0000313" key="3">
    <source>
        <dbReference type="Proteomes" id="UP000339249"/>
    </source>
</evidence>
<dbReference type="InterPro" id="IPR029063">
    <property type="entry name" value="SAM-dependent_MTases_sf"/>
</dbReference>
<dbReference type="Proteomes" id="UP000339249">
    <property type="component" value="Unassembled WGS sequence"/>
</dbReference>
<name>A0A4U9D0T2_RAOTE</name>
<evidence type="ECO:0000259" key="1">
    <source>
        <dbReference type="Pfam" id="PF26049"/>
    </source>
</evidence>
<sequence>MDDTEINGPVLILNDTFGALSCALAEHTPYSIGDSYLTELATRENLRHNDIAESSVKFLDSTAEYPQAPGVGADKSAENDGATGAAAARRCAWW</sequence>
<feature type="domain" description="RlmG N-terminal" evidence="1">
    <location>
        <begin position="2"/>
        <end position="70"/>
    </location>
</feature>
<dbReference type="GO" id="GO:0052916">
    <property type="term" value="F:23S rRNA (guanine(1835)-N(2))-methyltransferase activity"/>
    <property type="evidence" value="ECO:0007669"/>
    <property type="project" value="UniProtKB-EC"/>
</dbReference>